<accession>A0A975WBI9</accession>
<gene>
    <name evidence="2" type="ORF">SAMN04487940_11066</name>
</gene>
<dbReference type="Proteomes" id="UP000182932">
    <property type="component" value="Unassembled WGS sequence"/>
</dbReference>
<organism evidence="2 3">
    <name type="scientific">Marinovum algicola</name>
    <dbReference type="NCBI Taxonomy" id="42444"/>
    <lineage>
        <taxon>Bacteria</taxon>
        <taxon>Pseudomonadati</taxon>
        <taxon>Pseudomonadota</taxon>
        <taxon>Alphaproteobacteria</taxon>
        <taxon>Rhodobacterales</taxon>
        <taxon>Roseobacteraceae</taxon>
        <taxon>Marinovum</taxon>
    </lineage>
</organism>
<keyword evidence="3" id="KW-1185">Reference proteome</keyword>
<name>A0A975WBI9_9RHOB</name>
<protein>
    <submittedName>
        <fullName evidence="2">Uncharacterized protein</fullName>
    </submittedName>
</protein>
<dbReference type="GeneID" id="80821399"/>
<sequence>MGCGAQIIGGAVAALVGLAGAARSEETLPEFSACIDAEVARYEWRLRVHRDRALDAADFDLWDVRGVEYCGNIGVTRCDRSAAPLACQKALAGDQHVLHGHIMAALPDPPPPGEGQGLPTRLYHTAWHLARDISAGPDCAGAGEVMATWCTAREANLRLKSAVLAWQVGRYLGLAAPAVTTGWADPPPPPRPKARPGR</sequence>
<dbReference type="AlphaFoldDB" id="A0A975WBI9"/>
<dbReference type="RefSeq" id="WP_048532314.1">
    <property type="nucleotide sequence ID" value="NZ_CATLQZ010000019.1"/>
</dbReference>
<evidence type="ECO:0000313" key="3">
    <source>
        <dbReference type="Proteomes" id="UP000182932"/>
    </source>
</evidence>
<dbReference type="EMBL" id="FNYY01000010">
    <property type="protein sequence ID" value="SEJ76985.1"/>
    <property type="molecule type" value="Genomic_DNA"/>
</dbReference>
<evidence type="ECO:0000256" key="1">
    <source>
        <dbReference type="SAM" id="MobiDB-lite"/>
    </source>
</evidence>
<evidence type="ECO:0000313" key="2">
    <source>
        <dbReference type="EMBL" id="SEJ76985.1"/>
    </source>
</evidence>
<proteinExistence type="predicted"/>
<reference evidence="2 3" key="1">
    <citation type="submission" date="2016-10" db="EMBL/GenBank/DDBJ databases">
        <authorList>
            <person name="Varghese N."/>
            <person name="Submissions S."/>
        </authorList>
    </citation>
    <scope>NUCLEOTIDE SEQUENCE [LARGE SCALE GENOMIC DNA]</scope>
    <source>
        <strain evidence="2 3">FF3</strain>
    </source>
</reference>
<comment type="caution">
    <text evidence="2">The sequence shown here is derived from an EMBL/GenBank/DDBJ whole genome shotgun (WGS) entry which is preliminary data.</text>
</comment>
<feature type="region of interest" description="Disordered" evidence="1">
    <location>
        <begin position="179"/>
        <end position="198"/>
    </location>
</feature>